<gene>
    <name evidence="5" type="ORF">EmuJ_000331700</name>
</gene>
<evidence type="ECO:0000313" key="6">
    <source>
        <dbReference type="Proteomes" id="UP000017246"/>
    </source>
</evidence>
<dbReference type="InterPro" id="IPR043129">
    <property type="entry name" value="ATPase_NBD"/>
</dbReference>
<dbReference type="EMBL" id="LN902844">
    <property type="protein sequence ID" value="CDS35616.1"/>
    <property type="molecule type" value="Genomic_DNA"/>
</dbReference>
<accession>A0A068Y0F9</accession>
<evidence type="ECO:0000256" key="3">
    <source>
        <dbReference type="ARBA" id="ARBA00022840"/>
    </source>
</evidence>
<organism evidence="5 6">
    <name type="scientific">Echinococcus multilocularis</name>
    <name type="common">Fox tapeworm</name>
    <dbReference type="NCBI Taxonomy" id="6211"/>
    <lineage>
        <taxon>Eukaryota</taxon>
        <taxon>Metazoa</taxon>
        <taxon>Spiralia</taxon>
        <taxon>Lophotrochozoa</taxon>
        <taxon>Platyhelminthes</taxon>
        <taxon>Cestoda</taxon>
        <taxon>Eucestoda</taxon>
        <taxon>Cyclophyllidea</taxon>
        <taxon>Taeniidae</taxon>
        <taxon>Echinococcus</taxon>
    </lineage>
</organism>
<dbReference type="InterPro" id="IPR013126">
    <property type="entry name" value="Hsp_70_fam"/>
</dbReference>
<comment type="similarity">
    <text evidence="1 4">Belongs to the heat shock protein 70 family.</text>
</comment>
<dbReference type="Pfam" id="PF00012">
    <property type="entry name" value="HSP70"/>
    <property type="match status" value="1"/>
</dbReference>
<reference evidence="5" key="2">
    <citation type="submission" date="2015-11" db="EMBL/GenBank/DDBJ databases">
        <authorList>
            <person name="Zhang Y."/>
            <person name="Guo Z."/>
        </authorList>
    </citation>
    <scope>NUCLEOTIDE SEQUENCE</scope>
</reference>
<dbReference type="PANTHER" id="PTHR19375">
    <property type="entry name" value="HEAT SHOCK PROTEIN 70KDA"/>
    <property type="match status" value="1"/>
</dbReference>
<dbReference type="OMA" id="HAIGIEQ"/>
<proteinExistence type="inferred from homology"/>
<name>A0A068Y0F9_ECHMU</name>
<dbReference type="InterPro" id="IPR029047">
    <property type="entry name" value="HSP70_peptide-bd_sf"/>
</dbReference>
<dbReference type="GO" id="GO:0140662">
    <property type="term" value="F:ATP-dependent protein folding chaperone"/>
    <property type="evidence" value="ECO:0007669"/>
    <property type="project" value="InterPro"/>
</dbReference>
<dbReference type="eggNOG" id="KOG0101">
    <property type="taxonomic scope" value="Eukaryota"/>
</dbReference>
<reference evidence="5" key="1">
    <citation type="journal article" date="2013" name="Nature">
        <title>The genomes of four tapeworm species reveal adaptations to parasitism.</title>
        <authorList>
            <person name="Tsai I.J."/>
            <person name="Zarowiecki M."/>
            <person name="Holroyd N."/>
            <person name="Garciarrubio A."/>
            <person name="Sanchez-Flores A."/>
            <person name="Brooks K.L."/>
            <person name="Tracey A."/>
            <person name="Bobes R.J."/>
            <person name="Fragoso G."/>
            <person name="Sciutto E."/>
            <person name="Aslett M."/>
            <person name="Beasley H."/>
            <person name="Bennett H.M."/>
            <person name="Cai J."/>
            <person name="Camicia F."/>
            <person name="Clark R."/>
            <person name="Cucher M."/>
            <person name="De Silva N."/>
            <person name="Day T.A."/>
            <person name="Deplazes P."/>
            <person name="Estrada K."/>
            <person name="Fernandez C."/>
            <person name="Holland P.W."/>
            <person name="Hou J."/>
            <person name="Hu S."/>
            <person name="Huckvale T."/>
            <person name="Hung S.S."/>
            <person name="Kamenetzky L."/>
            <person name="Keane J.A."/>
            <person name="Kiss F."/>
            <person name="Koziol U."/>
            <person name="Lambert O."/>
            <person name="Liu K."/>
            <person name="Luo X."/>
            <person name="Luo Y."/>
            <person name="Macchiaroli N."/>
            <person name="Nichol S."/>
            <person name="Paps J."/>
            <person name="Parkinson J."/>
            <person name="Pouchkina-Stantcheva N."/>
            <person name="Riddiford N."/>
            <person name="Rosenzvit M."/>
            <person name="Salinas G."/>
            <person name="Wasmuth J.D."/>
            <person name="Zamanian M."/>
            <person name="Zheng Y."/>
            <person name="Cai X."/>
            <person name="Soberon X."/>
            <person name="Olson P.D."/>
            <person name="Laclette J.P."/>
            <person name="Brehm K."/>
            <person name="Berriman M."/>
            <person name="Garciarrubio A."/>
            <person name="Bobes R.J."/>
            <person name="Fragoso G."/>
            <person name="Sanchez-Flores A."/>
            <person name="Estrada K."/>
            <person name="Cevallos M.A."/>
            <person name="Morett E."/>
            <person name="Gonzalez V."/>
            <person name="Portillo T."/>
            <person name="Ochoa-Leyva A."/>
            <person name="Jose M.V."/>
            <person name="Sciutto E."/>
            <person name="Landa A."/>
            <person name="Jimenez L."/>
            <person name="Valdes V."/>
            <person name="Carrero J.C."/>
            <person name="Larralde C."/>
            <person name="Morales-Montor J."/>
            <person name="Limon-Lason J."/>
            <person name="Soberon X."/>
            <person name="Laclette J.P."/>
        </authorList>
    </citation>
    <scope>NUCLEOTIDE SEQUENCE [LARGE SCALE GENOMIC DNA]</scope>
</reference>
<dbReference type="Gene3D" id="3.30.420.40">
    <property type="match status" value="2"/>
</dbReference>
<dbReference type="Proteomes" id="UP000017246">
    <property type="component" value="Unassembled WGS sequence"/>
</dbReference>
<protein>
    <submittedName>
        <fullName evidence="5">Heat shock protein 70</fullName>
    </submittedName>
</protein>
<evidence type="ECO:0000313" key="5">
    <source>
        <dbReference type="EMBL" id="CDS35616.1"/>
    </source>
</evidence>
<evidence type="ECO:0000256" key="2">
    <source>
        <dbReference type="ARBA" id="ARBA00022741"/>
    </source>
</evidence>
<dbReference type="AlphaFoldDB" id="A0A068Y0F9"/>
<keyword evidence="6" id="KW-1185">Reference proteome</keyword>
<sequence length="516" mass="57668">MQQSLKRLPPLAIDYRNTYCRCAIYDPITEEVVIFTDSSVGDCLRRYIHSYVAFNANSPLVGNPARAEVIKNPSHSVCWIKRLLGRRPSDVTSLTAGLCCQVKISCDGESERLKFCENRYLTEELAATLLSRLREMAEERMECHVNMTFITVPACFNDAQREATVNAVEIAGFYRVHLLNETTAASVVYAAHNTGTLKDSKNVVFYDLGGGHVNASVCKITSTQCRVLGTAGTVVVGGDNFDECVATKSERTRGVNMRESGWDFMRLRLACERAKQIFSYAQDTIIMMTKLGTPLTFARSLTRREFTSMCWELFKSAVKPVTEALSVANLSTDDIDDVVILDGASRMPHLQTLLRNIFHYRELNKTFHSEETVVVGSALYAARMTNFSRNPLVVCDVLAHAIGIEQSKGIYHILISSNTPIPWIVRAVLSKSPTSLEPHLEVRLYDGSRALTSDNRYLGRFKVTKLQPLTNTSTVELILTSSGILKVKWLDELLDVKKTKLSAPMKSTAKRRVIQV</sequence>
<dbReference type="SUPFAM" id="SSF53067">
    <property type="entry name" value="Actin-like ATPase domain"/>
    <property type="match status" value="2"/>
</dbReference>
<dbReference type="STRING" id="6211.A0A068Y0F9"/>
<dbReference type="SUPFAM" id="SSF100920">
    <property type="entry name" value="Heat shock protein 70kD (HSP70), peptide-binding domain"/>
    <property type="match status" value="1"/>
</dbReference>
<keyword evidence="3 4" id="KW-0067">ATP-binding</keyword>
<keyword evidence="5" id="KW-0346">Stress response</keyword>
<keyword evidence="2 4" id="KW-0547">Nucleotide-binding</keyword>
<evidence type="ECO:0000256" key="4">
    <source>
        <dbReference type="RuleBase" id="RU003322"/>
    </source>
</evidence>
<evidence type="ECO:0000256" key="1">
    <source>
        <dbReference type="ARBA" id="ARBA00007381"/>
    </source>
</evidence>
<dbReference type="OrthoDB" id="6250378at2759"/>
<dbReference type="Gene3D" id="2.60.34.10">
    <property type="entry name" value="Substrate Binding Domain Of DNAk, Chain A, domain 1"/>
    <property type="match status" value="1"/>
</dbReference>
<dbReference type="GO" id="GO:0005524">
    <property type="term" value="F:ATP binding"/>
    <property type="evidence" value="ECO:0007669"/>
    <property type="project" value="UniProtKB-KW"/>
</dbReference>
<dbReference type="Gene3D" id="3.90.640.10">
    <property type="entry name" value="Actin, Chain A, domain 4"/>
    <property type="match status" value="1"/>
</dbReference>
<dbReference type="PRINTS" id="PR00301">
    <property type="entry name" value="HEATSHOCK70"/>
</dbReference>
<dbReference type="Gene3D" id="3.30.30.30">
    <property type="match status" value="1"/>
</dbReference>